<organism evidence="2 3">
    <name type="scientific">Methylovirgula ligni</name>
    <dbReference type="NCBI Taxonomy" id="569860"/>
    <lineage>
        <taxon>Bacteria</taxon>
        <taxon>Pseudomonadati</taxon>
        <taxon>Pseudomonadota</taxon>
        <taxon>Alphaproteobacteria</taxon>
        <taxon>Hyphomicrobiales</taxon>
        <taxon>Beijerinckiaceae</taxon>
        <taxon>Methylovirgula</taxon>
    </lineage>
</organism>
<dbReference type="GO" id="GO:0042597">
    <property type="term" value="C:periplasmic space"/>
    <property type="evidence" value="ECO:0007669"/>
    <property type="project" value="InterPro"/>
</dbReference>
<keyword evidence="3" id="KW-1185">Reference proteome</keyword>
<gene>
    <name evidence="2" type="ORF">DES32_2623</name>
</gene>
<name>A0A3D9YPT8_9HYPH</name>
<proteinExistence type="predicted"/>
<feature type="chain" id="PRO_5017754726" evidence="1">
    <location>
        <begin position="24"/>
        <end position="174"/>
    </location>
</feature>
<sequence>MKLLKLSSLLVTLVLGCATHAIAAEETDNENQAWLSHVCSQDNDRAKAAEREQHYVDHVAEHLNLTDKQKAAFKDLEDTRHELRADNKAHVCANKPDLSTLEKRLAFIQSLLENRVAFLKATTPKILAFYNSLDEKQKAEFDGVLQSQHHHHGSWHHHWRDSGRWHHHHHHHED</sequence>
<evidence type="ECO:0000313" key="2">
    <source>
        <dbReference type="EMBL" id="REF84515.1"/>
    </source>
</evidence>
<keyword evidence="1" id="KW-0732">Signal</keyword>
<comment type="caution">
    <text evidence="2">The sequence shown here is derived from an EMBL/GenBank/DDBJ whole genome shotgun (WGS) entry which is preliminary data.</text>
</comment>
<dbReference type="Proteomes" id="UP000256900">
    <property type="component" value="Unassembled WGS sequence"/>
</dbReference>
<dbReference type="AlphaFoldDB" id="A0A3D9YPT8"/>
<reference evidence="2 3" key="1">
    <citation type="submission" date="2018-08" db="EMBL/GenBank/DDBJ databases">
        <title>Genomic Encyclopedia of Type Strains, Phase IV (KMG-IV): sequencing the most valuable type-strain genomes for metagenomic binning, comparative biology and taxonomic classification.</title>
        <authorList>
            <person name="Goeker M."/>
        </authorList>
    </citation>
    <scope>NUCLEOTIDE SEQUENCE [LARGE SCALE GENOMIC DNA]</scope>
    <source>
        <strain evidence="2 3">BW863</strain>
    </source>
</reference>
<feature type="signal peptide" evidence="1">
    <location>
        <begin position="1"/>
        <end position="23"/>
    </location>
</feature>
<dbReference type="RefSeq" id="WP_115837162.1">
    <property type="nucleotide sequence ID" value="NZ_QUMO01000004.1"/>
</dbReference>
<protein>
    <submittedName>
        <fullName evidence="2">LTXXQ motif family protein</fullName>
    </submittedName>
</protein>
<dbReference type="Pfam" id="PF07813">
    <property type="entry name" value="LTXXQ"/>
    <property type="match status" value="1"/>
</dbReference>
<dbReference type="EMBL" id="QUMO01000004">
    <property type="protein sequence ID" value="REF84515.1"/>
    <property type="molecule type" value="Genomic_DNA"/>
</dbReference>
<evidence type="ECO:0000256" key="1">
    <source>
        <dbReference type="SAM" id="SignalP"/>
    </source>
</evidence>
<dbReference type="PROSITE" id="PS51257">
    <property type="entry name" value="PROKAR_LIPOPROTEIN"/>
    <property type="match status" value="1"/>
</dbReference>
<evidence type="ECO:0000313" key="3">
    <source>
        <dbReference type="Proteomes" id="UP000256900"/>
    </source>
</evidence>
<accession>A0A3D9YPT8</accession>
<dbReference type="InterPro" id="IPR012899">
    <property type="entry name" value="LTXXQ"/>
</dbReference>